<dbReference type="RefSeq" id="WP_176797925.1">
    <property type="nucleotide sequence ID" value="NZ_FNFM01000005.1"/>
</dbReference>
<organism evidence="1 2">
    <name type="scientific">Actinopolyspora mzabensis</name>
    <dbReference type="NCBI Taxonomy" id="995066"/>
    <lineage>
        <taxon>Bacteria</taxon>
        <taxon>Bacillati</taxon>
        <taxon>Actinomycetota</taxon>
        <taxon>Actinomycetes</taxon>
        <taxon>Actinopolysporales</taxon>
        <taxon>Actinopolysporaceae</taxon>
        <taxon>Actinopolyspora</taxon>
    </lineage>
</organism>
<evidence type="ECO:0008006" key="3">
    <source>
        <dbReference type="Google" id="ProtNLM"/>
    </source>
</evidence>
<protein>
    <recommendedName>
        <fullName evidence="3">DUF3375 domain-containing protein</fullName>
    </recommendedName>
</protein>
<dbReference type="InterPro" id="IPR021804">
    <property type="entry name" value="DUF3375"/>
</dbReference>
<sequence>MTVKTTEQWWHEFRASSAADVTMSLLRSRDALFHLAVMAAHLGDGQIVDGQTLAAEMNADLPELLHSSPHADTDDAATPAVTDADDLLTHWTKKGWVHRSVDPTSRTEQYQLTSGATQAVRQMRNLQRHTSIATESTLVIVMSELRQIAAEANPDPSARRASINEQIATLIAQRDALDNGETPRVNHTELVDKINTLTQLIERIPSDIARYGERMHANTATLLRQGLSGDPNEFAESLQRMFDGHDVIADSPEGQAFRSFSTMIGNPSHRAQLETDIAEITEHLPDLPTHLADSLNGFIDVMWNRVQEVEKTRGAAFRRISNFVRGGDFSHYRSMRIRINEVQASAAEAFARTHGGRDIGFVVPMSGVDARSVGRLRLDEGITTLPEPLNASDNDFDIDPAALTGQEAIDWQALQVAVHSAMDARNGFATLPEVLEQLPEPRTGDVIGLWSLATRHGDVDDTSGITVQTHTSRGSREITVPYLVFDQQLPDPQLGLDNRTPLRVRTSVTEGILDG</sequence>
<name>A0A1G8ZXP0_ACTMZ</name>
<dbReference type="AlphaFoldDB" id="A0A1G8ZXP0"/>
<accession>A0A1G8ZXP0</accession>
<dbReference type="Proteomes" id="UP000199213">
    <property type="component" value="Unassembled WGS sequence"/>
</dbReference>
<reference evidence="2" key="1">
    <citation type="submission" date="2016-10" db="EMBL/GenBank/DDBJ databases">
        <authorList>
            <person name="Varghese N."/>
            <person name="Submissions S."/>
        </authorList>
    </citation>
    <scope>NUCLEOTIDE SEQUENCE [LARGE SCALE GENOMIC DNA]</scope>
    <source>
        <strain evidence="2">DSM 45460</strain>
    </source>
</reference>
<evidence type="ECO:0000313" key="2">
    <source>
        <dbReference type="Proteomes" id="UP000199213"/>
    </source>
</evidence>
<evidence type="ECO:0000313" key="1">
    <source>
        <dbReference type="EMBL" id="SDK19886.1"/>
    </source>
</evidence>
<proteinExistence type="predicted"/>
<keyword evidence="2" id="KW-1185">Reference proteome</keyword>
<gene>
    <name evidence="1" type="ORF">SAMN04487820_105198</name>
</gene>
<dbReference type="EMBL" id="FNFM01000005">
    <property type="protein sequence ID" value="SDK19886.1"/>
    <property type="molecule type" value="Genomic_DNA"/>
</dbReference>
<dbReference type="Pfam" id="PF11855">
    <property type="entry name" value="DUF3375"/>
    <property type="match status" value="1"/>
</dbReference>